<keyword evidence="2" id="KW-1185">Reference proteome</keyword>
<accession>A0A5S4X012</accession>
<protein>
    <submittedName>
        <fullName evidence="1">Uncharacterized protein</fullName>
    </submittedName>
</protein>
<reference evidence="1 2" key="1">
    <citation type="submission" date="2019-08" db="EMBL/GenBank/DDBJ databases">
        <title>Bradyrhizobium hipponensis sp. nov., a rhizobium isolated from a Lupinus angustifolius root nodule in Tunisia.</title>
        <authorList>
            <person name="Off K."/>
            <person name="Rejili M."/>
            <person name="Mars M."/>
            <person name="Brachmann A."/>
            <person name="Marin M."/>
        </authorList>
    </citation>
    <scope>NUCLEOTIDE SEQUENCE [LARGE SCALE GENOMIC DNA]</scope>
    <source>
        <strain evidence="1 2">CTAW11</strain>
    </source>
</reference>
<evidence type="ECO:0000313" key="1">
    <source>
        <dbReference type="EMBL" id="TYL85720.1"/>
    </source>
</evidence>
<gene>
    <name evidence="1" type="ORF">FXB38_09180</name>
</gene>
<comment type="caution">
    <text evidence="1">The sequence shown here is derived from an EMBL/GenBank/DDBJ whole genome shotgun (WGS) entry which is preliminary data.</text>
</comment>
<dbReference type="RefSeq" id="WP_148750551.1">
    <property type="nucleotide sequence ID" value="NZ_VSSR01000016.1"/>
</dbReference>
<name>A0A5S4X012_9BRAD</name>
<evidence type="ECO:0000313" key="2">
    <source>
        <dbReference type="Proteomes" id="UP000324853"/>
    </source>
</evidence>
<dbReference type="EMBL" id="VSSR01000016">
    <property type="protein sequence ID" value="TYL85720.1"/>
    <property type="molecule type" value="Genomic_DNA"/>
</dbReference>
<proteinExistence type="predicted"/>
<dbReference type="Proteomes" id="UP000324853">
    <property type="component" value="Unassembled WGS sequence"/>
</dbReference>
<dbReference type="AlphaFoldDB" id="A0A5S4X012"/>
<sequence length="158" mass="18299">MIRQTKLKWRRTSKDGWKSQTAAKRRYEIHRWETRGPGGRPTGVIGYHIARFAVGRSSGKWYVRYIHNVRLKSLQEAKAFAQGHANDAPWVRARMDEADATALRRIDDEFRAEFDLDRRAASDAILESVHAVQERARAFLEKHSHRLTEPPAARSTLH</sequence>
<organism evidence="1 2">
    <name type="scientific">Bradyrhizobium cytisi</name>
    <dbReference type="NCBI Taxonomy" id="515489"/>
    <lineage>
        <taxon>Bacteria</taxon>
        <taxon>Pseudomonadati</taxon>
        <taxon>Pseudomonadota</taxon>
        <taxon>Alphaproteobacteria</taxon>
        <taxon>Hyphomicrobiales</taxon>
        <taxon>Nitrobacteraceae</taxon>
        <taxon>Bradyrhizobium</taxon>
    </lineage>
</organism>